<keyword evidence="7" id="KW-0574">Periplasm</keyword>
<protein>
    <recommendedName>
        <fullName evidence="4">sn-glycerol-3-phosphate-binding periplasmic protein UgpB</fullName>
    </recommendedName>
</protein>
<feature type="chain" id="PRO_5038139773" description="sn-glycerol-3-phosphate-binding periplasmic protein UgpB" evidence="9">
    <location>
        <begin position="26"/>
        <end position="440"/>
    </location>
</feature>
<evidence type="ECO:0000256" key="2">
    <source>
        <dbReference type="ARBA" id="ARBA00008520"/>
    </source>
</evidence>
<dbReference type="AlphaFoldDB" id="A0A918XM86"/>
<evidence type="ECO:0000313" key="11">
    <source>
        <dbReference type="Proteomes" id="UP000630353"/>
    </source>
</evidence>
<dbReference type="InterPro" id="IPR006059">
    <property type="entry name" value="SBP"/>
</dbReference>
<comment type="subunit">
    <text evidence="3">The complex is composed of two ATP-binding proteins (UgpC), two transmembrane proteins (UgpA and UgpE) and a solute-binding protein (UgpB).</text>
</comment>
<dbReference type="CDD" id="cd14748">
    <property type="entry name" value="PBP2_UgpB"/>
    <property type="match status" value="1"/>
</dbReference>
<evidence type="ECO:0000256" key="1">
    <source>
        <dbReference type="ARBA" id="ARBA00004418"/>
    </source>
</evidence>
<keyword evidence="5" id="KW-0813">Transport</keyword>
<sequence>MTLHRKFAAVAVGAFALTAAGQAFAQTEIQWWHAMGGKLGEKVESIAAGFNASQGDYKVVPVYKGNYTETMTGAIAAFRAKKQPHIVQVFEVGTASMMAAKGAIYPVYQLMKDAGAEFDPSAYLPSVTGYYTDTDGNMLSMPFNSSTPVLYYNKTAFAKAGLDPNTPPKTWPEMGEFSKKLQAAGIACGFTTGWQSWVQIENFSAWHNVPIGTKENGFAGLDTEFKINSPLHVKHIGQLAEWQKSKIFDYGGRRSDSAPKFYNQECAMYMNSSAALAGIKANAKDFEFGVGMLPYWPDVAGAPQNSIIGGATLWVLTGHKKAEYKGVAAFFNYLSSAEVQADWHQFTGYLPITTAAYELSKKQGFYEKNPGADVSIKQMTLNKPTPNSKGLRFGNFVQIRDIINEELEAIWAGKKSAQEGLDAAVSRGNDLLRKFEKENS</sequence>
<dbReference type="NCBIfam" id="NF008211">
    <property type="entry name" value="PRK10974.1"/>
    <property type="match status" value="1"/>
</dbReference>
<comment type="function">
    <text evidence="8">Part of the ABC transporter complex UgpBAEC involved in sn-glycerol-3-phosphate (G3P) import. Binds G3P.</text>
</comment>
<dbReference type="GO" id="GO:0042597">
    <property type="term" value="C:periplasmic space"/>
    <property type="evidence" value="ECO:0007669"/>
    <property type="project" value="UniProtKB-SubCell"/>
</dbReference>
<accession>A0A918XM86</accession>
<dbReference type="Gene3D" id="3.40.190.10">
    <property type="entry name" value="Periplasmic binding protein-like II"/>
    <property type="match status" value="2"/>
</dbReference>
<keyword evidence="11" id="KW-1185">Reference proteome</keyword>
<reference evidence="10" key="2">
    <citation type="submission" date="2020-09" db="EMBL/GenBank/DDBJ databases">
        <authorList>
            <person name="Sun Q."/>
            <person name="Kim S."/>
        </authorList>
    </citation>
    <scope>NUCLEOTIDE SEQUENCE</scope>
    <source>
        <strain evidence="10">KCTC 42651</strain>
    </source>
</reference>
<dbReference type="RefSeq" id="WP_189986866.1">
    <property type="nucleotide sequence ID" value="NZ_BMZS01000001.1"/>
</dbReference>
<dbReference type="PANTHER" id="PTHR43649:SF31">
    <property type="entry name" value="SN-GLYCEROL-3-PHOSPHATE-BINDING PERIPLASMIC PROTEIN UGPB"/>
    <property type="match status" value="1"/>
</dbReference>
<dbReference type="Proteomes" id="UP000630353">
    <property type="component" value="Unassembled WGS sequence"/>
</dbReference>
<keyword evidence="6 9" id="KW-0732">Signal</keyword>
<evidence type="ECO:0000256" key="8">
    <source>
        <dbReference type="ARBA" id="ARBA00034473"/>
    </source>
</evidence>
<comment type="caution">
    <text evidence="10">The sequence shown here is derived from an EMBL/GenBank/DDBJ whole genome shotgun (WGS) entry which is preliminary data.</text>
</comment>
<evidence type="ECO:0000313" key="10">
    <source>
        <dbReference type="EMBL" id="GHD38841.1"/>
    </source>
</evidence>
<dbReference type="Pfam" id="PF13416">
    <property type="entry name" value="SBP_bac_8"/>
    <property type="match status" value="1"/>
</dbReference>
<comment type="similarity">
    <text evidence="2">Belongs to the bacterial solute-binding protein 1 family.</text>
</comment>
<dbReference type="EMBL" id="BMZS01000001">
    <property type="protein sequence ID" value="GHD38841.1"/>
    <property type="molecule type" value="Genomic_DNA"/>
</dbReference>
<dbReference type="GO" id="GO:0055085">
    <property type="term" value="P:transmembrane transport"/>
    <property type="evidence" value="ECO:0007669"/>
    <property type="project" value="InterPro"/>
</dbReference>
<dbReference type="PANTHER" id="PTHR43649">
    <property type="entry name" value="ARABINOSE-BINDING PROTEIN-RELATED"/>
    <property type="match status" value="1"/>
</dbReference>
<evidence type="ECO:0000256" key="9">
    <source>
        <dbReference type="SAM" id="SignalP"/>
    </source>
</evidence>
<evidence type="ECO:0000256" key="5">
    <source>
        <dbReference type="ARBA" id="ARBA00022448"/>
    </source>
</evidence>
<evidence type="ECO:0000256" key="6">
    <source>
        <dbReference type="ARBA" id="ARBA00022729"/>
    </source>
</evidence>
<dbReference type="InterPro" id="IPR006061">
    <property type="entry name" value="SBP_1_CS"/>
</dbReference>
<evidence type="ECO:0000256" key="7">
    <source>
        <dbReference type="ARBA" id="ARBA00022764"/>
    </source>
</evidence>
<proteinExistence type="inferred from homology"/>
<evidence type="ECO:0000256" key="3">
    <source>
        <dbReference type="ARBA" id="ARBA00011557"/>
    </source>
</evidence>
<organism evidence="10 11">
    <name type="scientific">Thalassobaculum fulvum</name>
    <dbReference type="NCBI Taxonomy" id="1633335"/>
    <lineage>
        <taxon>Bacteria</taxon>
        <taxon>Pseudomonadati</taxon>
        <taxon>Pseudomonadota</taxon>
        <taxon>Alphaproteobacteria</taxon>
        <taxon>Rhodospirillales</taxon>
        <taxon>Thalassobaculaceae</taxon>
        <taxon>Thalassobaculum</taxon>
    </lineage>
</organism>
<name>A0A918XM86_9PROT</name>
<comment type="subcellular location">
    <subcellularLocation>
        <location evidence="1">Periplasm</location>
    </subcellularLocation>
</comment>
<feature type="signal peptide" evidence="9">
    <location>
        <begin position="1"/>
        <end position="25"/>
    </location>
</feature>
<dbReference type="SUPFAM" id="SSF53850">
    <property type="entry name" value="Periplasmic binding protein-like II"/>
    <property type="match status" value="1"/>
</dbReference>
<gene>
    <name evidence="10" type="ORF">GCM10017083_00070</name>
</gene>
<dbReference type="InterPro" id="IPR050490">
    <property type="entry name" value="Bact_solute-bd_prot1"/>
</dbReference>
<dbReference type="PROSITE" id="PS01037">
    <property type="entry name" value="SBP_BACTERIAL_1"/>
    <property type="match status" value="1"/>
</dbReference>
<evidence type="ECO:0000256" key="4">
    <source>
        <dbReference type="ARBA" id="ARBA00017470"/>
    </source>
</evidence>
<reference evidence="10" key="1">
    <citation type="journal article" date="2014" name="Int. J. Syst. Evol. Microbiol.">
        <title>Complete genome sequence of Corynebacterium casei LMG S-19264T (=DSM 44701T), isolated from a smear-ripened cheese.</title>
        <authorList>
            <consortium name="US DOE Joint Genome Institute (JGI-PGF)"/>
            <person name="Walter F."/>
            <person name="Albersmeier A."/>
            <person name="Kalinowski J."/>
            <person name="Ruckert C."/>
        </authorList>
    </citation>
    <scope>NUCLEOTIDE SEQUENCE</scope>
    <source>
        <strain evidence="10">KCTC 42651</strain>
    </source>
</reference>